<dbReference type="AlphaFoldDB" id="A0A914XWL8"/>
<evidence type="ECO:0000313" key="3">
    <source>
        <dbReference type="WBParaSite" id="PSU_v2.g12337.t1"/>
    </source>
</evidence>
<keyword evidence="2" id="KW-1185">Reference proteome</keyword>
<feature type="region of interest" description="Disordered" evidence="1">
    <location>
        <begin position="1"/>
        <end position="71"/>
    </location>
</feature>
<feature type="region of interest" description="Disordered" evidence="1">
    <location>
        <begin position="238"/>
        <end position="324"/>
    </location>
</feature>
<reference evidence="3" key="1">
    <citation type="submission" date="2022-11" db="UniProtKB">
        <authorList>
            <consortium name="WormBaseParasite"/>
        </authorList>
    </citation>
    <scope>IDENTIFICATION</scope>
</reference>
<name>A0A914XWL8_9BILA</name>
<proteinExistence type="predicted"/>
<feature type="compositionally biased region" description="Low complexity" evidence="1">
    <location>
        <begin position="1"/>
        <end position="27"/>
    </location>
</feature>
<feature type="compositionally biased region" description="Polar residues" evidence="1">
    <location>
        <begin position="46"/>
        <end position="71"/>
    </location>
</feature>
<evidence type="ECO:0000256" key="1">
    <source>
        <dbReference type="SAM" id="MobiDB-lite"/>
    </source>
</evidence>
<accession>A0A914XWL8</accession>
<organism evidence="2 3">
    <name type="scientific">Panagrolaimus superbus</name>
    <dbReference type="NCBI Taxonomy" id="310955"/>
    <lineage>
        <taxon>Eukaryota</taxon>
        <taxon>Metazoa</taxon>
        <taxon>Ecdysozoa</taxon>
        <taxon>Nematoda</taxon>
        <taxon>Chromadorea</taxon>
        <taxon>Rhabditida</taxon>
        <taxon>Tylenchina</taxon>
        <taxon>Panagrolaimomorpha</taxon>
        <taxon>Panagrolaimoidea</taxon>
        <taxon>Panagrolaimidae</taxon>
        <taxon>Panagrolaimus</taxon>
    </lineage>
</organism>
<protein>
    <submittedName>
        <fullName evidence="3">Uncharacterized protein</fullName>
    </submittedName>
</protein>
<dbReference type="WBParaSite" id="PSU_v2.g12337.t1">
    <property type="protein sequence ID" value="PSU_v2.g12337.t1"/>
    <property type="gene ID" value="PSU_v2.g12337"/>
</dbReference>
<sequence length="324" mass="34098">MPGNNYNSMNNYVSSSNSNGANGNSNGDFKSTINGGGQPFGQQQQTNFNLQGTNFNSQQGSETFGSQSTSQNQFGYSSLNYGQAQAQTQSPIPLQPMSQGYSNAGQSSYGIPVPVNYGSNTVGVTSPQPIQTYNGATNYLNIGNNIAQQQAFNKPGVYGSQYNSVPPQTYTPDVSSVNYGASSSIYTGASPISQFANSNPSSLAGARFSSYGSSTHSNHASHPPKTNIYTVIAPIPSTSATSDSSKTDGTVASQPPPPTTYKHGSNVYTTTYTGYDSASSSSTSPSEESFSGTEKIGDAYSDNYGHSELTNLYQTKPKSHTTHE</sequence>
<feature type="compositionally biased region" description="Low complexity" evidence="1">
    <location>
        <begin position="238"/>
        <end position="250"/>
    </location>
</feature>
<feature type="compositionally biased region" description="Low complexity" evidence="1">
    <location>
        <begin position="268"/>
        <end position="294"/>
    </location>
</feature>
<evidence type="ECO:0000313" key="2">
    <source>
        <dbReference type="Proteomes" id="UP000887577"/>
    </source>
</evidence>
<dbReference type="Proteomes" id="UP000887577">
    <property type="component" value="Unplaced"/>
</dbReference>